<keyword evidence="1" id="KW-0812">Transmembrane</keyword>
<dbReference type="InterPro" id="IPR004864">
    <property type="entry name" value="LEA_2"/>
</dbReference>
<dbReference type="RefSeq" id="WP_230438570.1">
    <property type="nucleotide sequence ID" value="NZ_CP087715.1"/>
</dbReference>
<protein>
    <submittedName>
        <fullName evidence="3">LEA type 2 family protein</fullName>
    </submittedName>
</protein>
<dbReference type="EMBL" id="JBHTLR010000007">
    <property type="protein sequence ID" value="MFD1216460.1"/>
    <property type="molecule type" value="Genomic_DNA"/>
</dbReference>
<gene>
    <name evidence="3" type="ORF">ACFQ2X_07625</name>
</gene>
<name>A0ABW3UAF4_9GAMM</name>
<dbReference type="Proteomes" id="UP001597264">
    <property type="component" value="Unassembled WGS sequence"/>
</dbReference>
<proteinExistence type="predicted"/>
<feature type="domain" description="Water stress and hypersensitive response" evidence="2">
    <location>
        <begin position="44"/>
        <end position="161"/>
    </location>
</feature>
<keyword evidence="4" id="KW-1185">Reference proteome</keyword>
<feature type="transmembrane region" description="Helical" evidence="1">
    <location>
        <begin position="13"/>
        <end position="35"/>
    </location>
</feature>
<dbReference type="SMART" id="SM00769">
    <property type="entry name" value="WHy"/>
    <property type="match status" value="1"/>
</dbReference>
<evidence type="ECO:0000313" key="4">
    <source>
        <dbReference type="Proteomes" id="UP001597264"/>
    </source>
</evidence>
<dbReference type="SUPFAM" id="SSF117070">
    <property type="entry name" value="LEA14-like"/>
    <property type="match status" value="1"/>
</dbReference>
<reference evidence="4" key="1">
    <citation type="journal article" date="2019" name="Int. J. Syst. Evol. Microbiol.">
        <title>The Global Catalogue of Microorganisms (GCM) 10K type strain sequencing project: providing services to taxonomists for standard genome sequencing and annotation.</title>
        <authorList>
            <consortium name="The Broad Institute Genomics Platform"/>
            <consortium name="The Broad Institute Genome Sequencing Center for Infectious Disease"/>
            <person name="Wu L."/>
            <person name="Ma J."/>
        </authorList>
    </citation>
    <scope>NUCLEOTIDE SEQUENCE [LARGE SCALE GENOMIC DNA]</scope>
    <source>
        <strain evidence="4">CCUG 54356</strain>
    </source>
</reference>
<comment type="caution">
    <text evidence="3">The sequence shown here is derived from an EMBL/GenBank/DDBJ whole genome shotgun (WGS) entry which is preliminary data.</text>
</comment>
<evidence type="ECO:0000313" key="3">
    <source>
        <dbReference type="EMBL" id="MFD1216460.1"/>
    </source>
</evidence>
<dbReference type="InterPro" id="IPR013990">
    <property type="entry name" value="WHy-dom"/>
</dbReference>
<keyword evidence="1" id="KW-0472">Membrane</keyword>
<keyword evidence="1" id="KW-1133">Transmembrane helix</keyword>
<dbReference type="Pfam" id="PF03168">
    <property type="entry name" value="LEA_2"/>
    <property type="match status" value="1"/>
</dbReference>
<sequence>MPPNNASIRQHHWFSWLRSAIAIIAIGVMSGCAVLSPDFEKPDVQITSVEPLPSTGGDLRFRIHLRVFNPNNTELALSGLYYTLSLAGHKVVTGTSSDLPTITPFGQDAIVVDASASVMGSFMAAAELLKMQGNTVPYELEARLGLRRSLVPYIKVRRDGQIQLDQYR</sequence>
<dbReference type="Gene3D" id="2.60.40.1820">
    <property type="match status" value="1"/>
</dbReference>
<evidence type="ECO:0000256" key="1">
    <source>
        <dbReference type="SAM" id="Phobius"/>
    </source>
</evidence>
<organism evidence="3 4">
    <name type="scientific">Microbulbifer celer</name>
    <dbReference type="NCBI Taxonomy" id="435905"/>
    <lineage>
        <taxon>Bacteria</taxon>
        <taxon>Pseudomonadati</taxon>
        <taxon>Pseudomonadota</taxon>
        <taxon>Gammaproteobacteria</taxon>
        <taxon>Cellvibrionales</taxon>
        <taxon>Microbulbiferaceae</taxon>
        <taxon>Microbulbifer</taxon>
    </lineage>
</organism>
<evidence type="ECO:0000259" key="2">
    <source>
        <dbReference type="SMART" id="SM00769"/>
    </source>
</evidence>
<accession>A0ABW3UAF4</accession>